<accession>A0A2U2HMK9</accession>
<feature type="transmembrane region" description="Helical" evidence="1">
    <location>
        <begin position="177"/>
        <end position="195"/>
    </location>
</feature>
<feature type="transmembrane region" description="Helical" evidence="1">
    <location>
        <begin position="207"/>
        <end position="229"/>
    </location>
</feature>
<organism evidence="3 4">
    <name type="scientific">Massilia glaciei</name>
    <dbReference type="NCBI Taxonomy" id="1524097"/>
    <lineage>
        <taxon>Bacteria</taxon>
        <taxon>Pseudomonadati</taxon>
        <taxon>Pseudomonadota</taxon>
        <taxon>Betaproteobacteria</taxon>
        <taxon>Burkholderiales</taxon>
        <taxon>Oxalobacteraceae</taxon>
        <taxon>Telluria group</taxon>
        <taxon>Massilia</taxon>
    </lineage>
</organism>
<keyword evidence="4" id="KW-1185">Reference proteome</keyword>
<feature type="transmembrane region" description="Helical" evidence="1">
    <location>
        <begin position="41"/>
        <end position="62"/>
    </location>
</feature>
<feature type="transmembrane region" description="Helical" evidence="1">
    <location>
        <begin position="74"/>
        <end position="90"/>
    </location>
</feature>
<dbReference type="EMBL" id="PXWF02000152">
    <property type="protein sequence ID" value="PWF48740.1"/>
    <property type="molecule type" value="Genomic_DNA"/>
</dbReference>
<protein>
    <submittedName>
        <fullName evidence="3">DUF2157 domain-containing protein</fullName>
    </submittedName>
</protein>
<dbReference type="AlphaFoldDB" id="A0A2U2HMK9"/>
<evidence type="ECO:0000259" key="2">
    <source>
        <dbReference type="Pfam" id="PF09925"/>
    </source>
</evidence>
<gene>
    <name evidence="3" type="ORF">C7C56_010270</name>
</gene>
<dbReference type="Proteomes" id="UP000241421">
    <property type="component" value="Unassembled WGS sequence"/>
</dbReference>
<feature type="domain" description="DUF2157" evidence="2">
    <location>
        <begin position="10"/>
        <end position="147"/>
    </location>
</feature>
<name>A0A2U2HMK9_9BURK</name>
<evidence type="ECO:0000256" key="1">
    <source>
        <dbReference type="SAM" id="Phobius"/>
    </source>
</evidence>
<keyword evidence="1" id="KW-0472">Membrane</keyword>
<dbReference type="RefSeq" id="WP_106757329.1">
    <property type="nucleotide sequence ID" value="NZ_PXWF02000152.1"/>
</dbReference>
<comment type="caution">
    <text evidence="3">The sequence shown here is derived from an EMBL/GenBank/DDBJ whole genome shotgun (WGS) entry which is preliminary data.</text>
</comment>
<keyword evidence="1" id="KW-1133">Transmembrane helix</keyword>
<feature type="transmembrane region" description="Helical" evidence="1">
    <location>
        <begin position="290"/>
        <end position="311"/>
    </location>
</feature>
<dbReference type="InterPro" id="IPR018677">
    <property type="entry name" value="DUF2157"/>
</dbReference>
<keyword evidence="1" id="KW-0812">Transmembrane</keyword>
<sequence>MDLRLALHHLAAKHNLAPADAKRLLQLAQLEVPPQGHLPKLAFGVAIAAAALGGLGIVIWVAANWDSLGRTGRFVLLESFVVVMCVGALLRPAARAALSLLAFLAIGGLFAYFGQTYQTGADAWQLFALWAVLSLPLCLAVRSDVLWAPWALVTMTAISLWVHAHTGNSWRIGSPELGAHLLAWAMALALTFALSPLLQQHTGAGPWALRAALILAIMIVVAPALMGLFSRDIAPQYWLGLAALAGAAACFSSPKLFDVFGLSAVGLALDILLVSGVAHLVFDGSSGDHIGALLLVGLFAAGLLAATVSVIMRLARNHETTGVTA</sequence>
<feature type="transmembrane region" description="Helical" evidence="1">
    <location>
        <begin position="97"/>
        <end position="117"/>
    </location>
</feature>
<evidence type="ECO:0000313" key="4">
    <source>
        <dbReference type="Proteomes" id="UP000241421"/>
    </source>
</evidence>
<feature type="transmembrane region" description="Helical" evidence="1">
    <location>
        <begin position="123"/>
        <end position="140"/>
    </location>
</feature>
<proteinExistence type="predicted"/>
<feature type="transmembrane region" description="Helical" evidence="1">
    <location>
        <begin position="259"/>
        <end position="278"/>
    </location>
</feature>
<feature type="transmembrane region" description="Helical" evidence="1">
    <location>
        <begin position="235"/>
        <end position="252"/>
    </location>
</feature>
<dbReference type="Pfam" id="PF09925">
    <property type="entry name" value="DUF2157"/>
    <property type="match status" value="1"/>
</dbReference>
<reference evidence="3 4" key="1">
    <citation type="submission" date="2018-04" db="EMBL/GenBank/DDBJ databases">
        <title>Massilia violaceinigra sp. nov., a novel purple-pigmented bacterium isolated from Tianshan glacier, Xinjiang, China.</title>
        <authorList>
            <person name="Wang H."/>
        </authorList>
    </citation>
    <scope>NUCLEOTIDE SEQUENCE [LARGE SCALE GENOMIC DNA]</scope>
    <source>
        <strain evidence="3 4">B448-2</strain>
    </source>
</reference>
<dbReference type="OrthoDB" id="327621at2"/>
<feature type="transmembrane region" description="Helical" evidence="1">
    <location>
        <begin position="147"/>
        <end position="165"/>
    </location>
</feature>
<evidence type="ECO:0000313" key="3">
    <source>
        <dbReference type="EMBL" id="PWF48740.1"/>
    </source>
</evidence>